<accession>M4V8C9</accession>
<dbReference type="InterPro" id="IPR046342">
    <property type="entry name" value="CBS_dom_sf"/>
</dbReference>
<sequence length="145" mass="16128">MTYLTGAVMSSNLVSISEERDIDTAESLMKVNRIRHLPVVNQNNELSGILSAKDVVKVKDKKQAIKSVMTAPVKVVRKDSNIKSVIELMLRNKISSILVADSEDIVGIVTTDDLLRLLTQVLTDSDDLENTDIGSFFDESWKSYN</sequence>
<dbReference type="SUPFAM" id="SSF54631">
    <property type="entry name" value="CBS-domain pair"/>
    <property type="match status" value="1"/>
</dbReference>
<protein>
    <recommendedName>
        <fullName evidence="3">CBS domain-containing protein</fullName>
    </recommendedName>
</protein>
<evidence type="ECO:0000313" key="4">
    <source>
        <dbReference type="EMBL" id="AGH95647.1"/>
    </source>
</evidence>
<dbReference type="eggNOG" id="COG0517">
    <property type="taxonomic scope" value="Bacteria"/>
</dbReference>
<dbReference type="Proteomes" id="UP000012040">
    <property type="component" value="Chromosome"/>
</dbReference>
<dbReference type="STRING" id="1184267.A11Q_1431"/>
<feature type="domain" description="CBS" evidence="3">
    <location>
        <begin position="69"/>
        <end position="125"/>
    </location>
</feature>
<gene>
    <name evidence="4" type="ORF">A11Q_1431</name>
</gene>
<name>M4V8C9_9BACT</name>
<keyword evidence="5" id="KW-1185">Reference proteome</keyword>
<feature type="domain" description="CBS" evidence="3">
    <location>
        <begin position="9"/>
        <end position="65"/>
    </location>
</feature>
<organism evidence="4 5">
    <name type="scientific">Pseudobdellovibrio exovorus JSS</name>
    <dbReference type="NCBI Taxonomy" id="1184267"/>
    <lineage>
        <taxon>Bacteria</taxon>
        <taxon>Pseudomonadati</taxon>
        <taxon>Bdellovibrionota</taxon>
        <taxon>Bdellovibrionia</taxon>
        <taxon>Bdellovibrionales</taxon>
        <taxon>Pseudobdellovibrionaceae</taxon>
        <taxon>Pseudobdellovibrio</taxon>
    </lineage>
</organism>
<dbReference type="Gene3D" id="3.10.580.10">
    <property type="entry name" value="CBS-domain"/>
    <property type="match status" value="2"/>
</dbReference>
<dbReference type="InterPro" id="IPR051257">
    <property type="entry name" value="Diverse_CBS-Domain"/>
</dbReference>
<proteinExistence type="predicted"/>
<dbReference type="PROSITE" id="PS51371">
    <property type="entry name" value="CBS"/>
    <property type="match status" value="2"/>
</dbReference>
<reference evidence="4 5" key="1">
    <citation type="journal article" date="2013" name="ISME J.">
        <title>By their genes ye shall know them: genomic signatures of predatory bacteria.</title>
        <authorList>
            <person name="Pasternak Z."/>
            <person name="Pietrokovski S."/>
            <person name="Rotem O."/>
            <person name="Gophna U."/>
            <person name="Lurie-Weinberger M.N."/>
            <person name="Jurkevitch E."/>
        </authorList>
    </citation>
    <scope>NUCLEOTIDE SEQUENCE [LARGE SCALE GENOMIC DNA]</scope>
    <source>
        <strain evidence="4 5">JSS</strain>
    </source>
</reference>
<dbReference type="PATRIC" id="fig|1184267.3.peg.1449"/>
<dbReference type="Pfam" id="PF00571">
    <property type="entry name" value="CBS"/>
    <property type="match status" value="2"/>
</dbReference>
<keyword evidence="1 2" id="KW-0129">CBS domain</keyword>
<evidence type="ECO:0000256" key="2">
    <source>
        <dbReference type="PROSITE-ProRule" id="PRU00703"/>
    </source>
</evidence>
<evidence type="ECO:0000256" key="1">
    <source>
        <dbReference type="ARBA" id="ARBA00023122"/>
    </source>
</evidence>
<dbReference type="HOGENOM" id="CLU_040681_9_1_7"/>
<dbReference type="EMBL" id="CP003537">
    <property type="protein sequence ID" value="AGH95647.1"/>
    <property type="molecule type" value="Genomic_DNA"/>
</dbReference>
<dbReference type="PANTHER" id="PTHR43080:SF2">
    <property type="entry name" value="CBS DOMAIN-CONTAINING PROTEIN"/>
    <property type="match status" value="1"/>
</dbReference>
<dbReference type="InterPro" id="IPR000644">
    <property type="entry name" value="CBS_dom"/>
</dbReference>
<dbReference type="KEGG" id="bex:A11Q_1431"/>
<dbReference type="AlphaFoldDB" id="M4V8C9"/>
<evidence type="ECO:0000259" key="3">
    <source>
        <dbReference type="PROSITE" id="PS51371"/>
    </source>
</evidence>
<dbReference type="SMART" id="SM00116">
    <property type="entry name" value="CBS"/>
    <property type="match status" value="2"/>
</dbReference>
<evidence type="ECO:0000313" key="5">
    <source>
        <dbReference type="Proteomes" id="UP000012040"/>
    </source>
</evidence>
<dbReference type="PANTHER" id="PTHR43080">
    <property type="entry name" value="CBS DOMAIN-CONTAINING PROTEIN CBSX3, MITOCHONDRIAL"/>
    <property type="match status" value="1"/>
</dbReference>